<evidence type="ECO:0000256" key="4">
    <source>
        <dbReference type="ARBA" id="ARBA00023163"/>
    </source>
</evidence>
<proteinExistence type="inferred from homology"/>
<dbReference type="Pfam" id="PF03466">
    <property type="entry name" value="LysR_substrate"/>
    <property type="match status" value="1"/>
</dbReference>
<protein>
    <submittedName>
        <fullName evidence="6">LysR family transcriptional regulator</fullName>
    </submittedName>
</protein>
<gene>
    <name evidence="6" type="ORF">I8U20_07885</name>
</gene>
<dbReference type="PRINTS" id="PR00039">
    <property type="entry name" value="HTHLYSR"/>
</dbReference>
<reference evidence="6 7" key="1">
    <citation type="submission" date="2020-12" db="EMBL/GenBank/DDBJ databases">
        <title>WGS of Thermoactinomyces spp.</title>
        <authorList>
            <person name="Cheng K."/>
        </authorList>
    </citation>
    <scope>NUCLEOTIDE SEQUENCE [LARGE SCALE GENOMIC DNA]</scope>
    <source>
        <strain evidence="7">CICC 10671\DSM 43846</strain>
    </source>
</reference>
<keyword evidence="4" id="KW-0804">Transcription</keyword>
<accession>A0A8I1A5L8</accession>
<comment type="caution">
    <text evidence="6">The sequence shown here is derived from an EMBL/GenBank/DDBJ whole genome shotgun (WGS) entry which is preliminary data.</text>
</comment>
<organism evidence="6 7">
    <name type="scientific">Thermoactinomyces intermedius</name>
    <dbReference type="NCBI Taxonomy" id="2024"/>
    <lineage>
        <taxon>Bacteria</taxon>
        <taxon>Bacillati</taxon>
        <taxon>Bacillota</taxon>
        <taxon>Bacilli</taxon>
        <taxon>Bacillales</taxon>
        <taxon>Thermoactinomycetaceae</taxon>
        <taxon>Thermoactinomyces</taxon>
    </lineage>
</organism>
<keyword evidence="2" id="KW-0805">Transcription regulation</keyword>
<dbReference type="CDD" id="cd08434">
    <property type="entry name" value="PBP2_GltC_like"/>
    <property type="match status" value="1"/>
</dbReference>
<dbReference type="GO" id="GO:0003677">
    <property type="term" value="F:DNA binding"/>
    <property type="evidence" value="ECO:0007669"/>
    <property type="project" value="UniProtKB-KW"/>
</dbReference>
<dbReference type="Proteomes" id="UP000633619">
    <property type="component" value="Unassembled WGS sequence"/>
</dbReference>
<dbReference type="PROSITE" id="PS50931">
    <property type="entry name" value="HTH_LYSR"/>
    <property type="match status" value="1"/>
</dbReference>
<dbReference type="EMBL" id="JAECVW010000003">
    <property type="protein sequence ID" value="MBH8595249.1"/>
    <property type="molecule type" value="Genomic_DNA"/>
</dbReference>
<dbReference type="SUPFAM" id="SSF53850">
    <property type="entry name" value="Periplasmic binding protein-like II"/>
    <property type="match status" value="1"/>
</dbReference>
<dbReference type="RefSeq" id="WP_181731539.1">
    <property type="nucleotide sequence ID" value="NZ_JACEIR010000002.1"/>
</dbReference>
<comment type="similarity">
    <text evidence="1">Belongs to the LysR transcriptional regulatory family.</text>
</comment>
<dbReference type="Pfam" id="PF00126">
    <property type="entry name" value="HTH_1"/>
    <property type="match status" value="1"/>
</dbReference>
<evidence type="ECO:0000256" key="1">
    <source>
        <dbReference type="ARBA" id="ARBA00009437"/>
    </source>
</evidence>
<keyword evidence="3" id="KW-0238">DNA-binding</keyword>
<evidence type="ECO:0000259" key="5">
    <source>
        <dbReference type="PROSITE" id="PS50931"/>
    </source>
</evidence>
<evidence type="ECO:0000256" key="2">
    <source>
        <dbReference type="ARBA" id="ARBA00023015"/>
    </source>
</evidence>
<dbReference type="InterPro" id="IPR036390">
    <property type="entry name" value="WH_DNA-bd_sf"/>
</dbReference>
<evidence type="ECO:0000313" key="7">
    <source>
        <dbReference type="Proteomes" id="UP000633619"/>
    </source>
</evidence>
<dbReference type="InterPro" id="IPR050950">
    <property type="entry name" value="HTH-type_LysR_regulators"/>
</dbReference>
<dbReference type="InterPro" id="IPR005119">
    <property type="entry name" value="LysR_subst-bd"/>
</dbReference>
<sequence length="292" mass="33296">MEWQQLEYFCQVAKTEHFRKAANRLGISQPALSRSMAKLEEELGVPLFDRVGRSVKLNAFGRVFLKRVENALNEISVGVQEMEQLKNPDTGKVSVAFLRTLGVTVLPELIHSFNRKYPRVEIQLIQSTILRSVELLKAREVDLCLISSYAFPPCIQWHPLMEQELFLYVPANHRLAARDFVDLKEIGGESFVGFREGLEMRERINHFCRKAGFTPVMKFEGEDVSTLAGLVSAGLGVTLIPEYRGISESKIKKISVRNPRCYRKIGLTWLKGNPLSPSAERFRSHVIEWFAT</sequence>
<keyword evidence="7" id="KW-1185">Reference proteome</keyword>
<dbReference type="AlphaFoldDB" id="A0A8I1A5L8"/>
<dbReference type="GO" id="GO:0005829">
    <property type="term" value="C:cytosol"/>
    <property type="evidence" value="ECO:0007669"/>
    <property type="project" value="TreeGrafter"/>
</dbReference>
<feature type="domain" description="HTH lysR-type" evidence="5">
    <location>
        <begin position="1"/>
        <end position="58"/>
    </location>
</feature>
<dbReference type="Gene3D" id="3.40.190.290">
    <property type="match status" value="1"/>
</dbReference>
<evidence type="ECO:0000256" key="3">
    <source>
        <dbReference type="ARBA" id="ARBA00023125"/>
    </source>
</evidence>
<dbReference type="PANTHER" id="PTHR30419">
    <property type="entry name" value="HTH-TYPE TRANSCRIPTIONAL REGULATOR YBHD"/>
    <property type="match status" value="1"/>
</dbReference>
<dbReference type="Gene3D" id="1.10.10.10">
    <property type="entry name" value="Winged helix-like DNA-binding domain superfamily/Winged helix DNA-binding domain"/>
    <property type="match status" value="1"/>
</dbReference>
<dbReference type="InterPro" id="IPR000847">
    <property type="entry name" value="LysR_HTH_N"/>
</dbReference>
<evidence type="ECO:0000313" key="6">
    <source>
        <dbReference type="EMBL" id="MBH8595249.1"/>
    </source>
</evidence>
<dbReference type="PANTHER" id="PTHR30419:SF28">
    <property type="entry name" value="HTH-TYPE TRANSCRIPTIONAL REGULATOR BSDA"/>
    <property type="match status" value="1"/>
</dbReference>
<dbReference type="FunFam" id="1.10.10.10:FF:000001">
    <property type="entry name" value="LysR family transcriptional regulator"/>
    <property type="match status" value="1"/>
</dbReference>
<dbReference type="SUPFAM" id="SSF46785">
    <property type="entry name" value="Winged helix' DNA-binding domain"/>
    <property type="match status" value="1"/>
</dbReference>
<name>A0A8I1A5L8_THEIN</name>
<dbReference type="InterPro" id="IPR036388">
    <property type="entry name" value="WH-like_DNA-bd_sf"/>
</dbReference>
<dbReference type="GO" id="GO:0003700">
    <property type="term" value="F:DNA-binding transcription factor activity"/>
    <property type="evidence" value="ECO:0007669"/>
    <property type="project" value="InterPro"/>
</dbReference>